<dbReference type="AlphaFoldDB" id="A0A0J1GFL8"/>
<sequence length="104" mass="11482">TEQQRHFAYFQTLPELKRIDIKRVDARSSQLLQPLFEFSGACSGCGETSYIKLLTQLFGDRLLIANATGCSSIYGGNLPTTPYSTDSQGRGPAWANSLFEDNAE</sequence>
<protein>
    <recommendedName>
        <fullName evidence="3">Pyruvate-flavodoxin oxidoreductase</fullName>
    </recommendedName>
</protein>
<dbReference type="InterPro" id="IPR050722">
    <property type="entry name" value="Pyruvate:ferred/Flavod_OxRd"/>
</dbReference>
<dbReference type="PANTHER" id="PTHR32154:SF0">
    <property type="entry name" value="PYRUVATE-FLAVODOXIN OXIDOREDUCTASE-RELATED"/>
    <property type="match status" value="1"/>
</dbReference>
<dbReference type="Proteomes" id="UP000036426">
    <property type="component" value="Unassembled WGS sequence"/>
</dbReference>
<dbReference type="OrthoDB" id="9794954at2"/>
<feature type="non-terminal residue" evidence="1">
    <location>
        <position position="1"/>
    </location>
</feature>
<name>A0A0J1GFL8_9GAMM</name>
<dbReference type="EMBL" id="LDOV01000106">
    <property type="protein sequence ID" value="KLU98360.1"/>
    <property type="molecule type" value="Genomic_DNA"/>
</dbReference>
<dbReference type="SUPFAM" id="SSF52518">
    <property type="entry name" value="Thiamin diphosphate-binding fold (THDP-binding)"/>
    <property type="match status" value="1"/>
</dbReference>
<evidence type="ECO:0000313" key="2">
    <source>
        <dbReference type="Proteomes" id="UP000036426"/>
    </source>
</evidence>
<dbReference type="InterPro" id="IPR029061">
    <property type="entry name" value="THDP-binding"/>
</dbReference>
<evidence type="ECO:0000313" key="1">
    <source>
        <dbReference type="EMBL" id="KLU98360.1"/>
    </source>
</evidence>
<reference evidence="1 2" key="1">
    <citation type="submission" date="2015-05" db="EMBL/GenBank/DDBJ databases">
        <title>Photobacterium galathea sp. nov.</title>
        <authorList>
            <person name="Machado H."/>
            <person name="Gram L."/>
        </authorList>
    </citation>
    <scope>NUCLEOTIDE SEQUENCE [LARGE SCALE GENOMIC DNA]</scope>
    <source>
        <strain evidence="1 2">DSM 25995</strain>
    </source>
</reference>
<dbReference type="GO" id="GO:0006979">
    <property type="term" value="P:response to oxidative stress"/>
    <property type="evidence" value="ECO:0007669"/>
    <property type="project" value="TreeGrafter"/>
</dbReference>
<feature type="non-terminal residue" evidence="1">
    <location>
        <position position="104"/>
    </location>
</feature>
<accession>A0A0J1GFL8</accession>
<dbReference type="PANTHER" id="PTHR32154">
    <property type="entry name" value="PYRUVATE-FLAVODOXIN OXIDOREDUCTASE-RELATED"/>
    <property type="match status" value="1"/>
</dbReference>
<proteinExistence type="predicted"/>
<comment type="caution">
    <text evidence="1">The sequence shown here is derived from an EMBL/GenBank/DDBJ whole genome shotgun (WGS) entry which is preliminary data.</text>
</comment>
<keyword evidence="2" id="KW-1185">Reference proteome</keyword>
<dbReference type="Gene3D" id="3.40.50.970">
    <property type="match status" value="1"/>
</dbReference>
<gene>
    <name evidence="1" type="ORF">ABT58_23235</name>
</gene>
<organism evidence="1 2">
    <name type="scientific">Photobacterium aphoticum</name>
    <dbReference type="NCBI Taxonomy" id="754436"/>
    <lineage>
        <taxon>Bacteria</taxon>
        <taxon>Pseudomonadati</taxon>
        <taxon>Pseudomonadota</taxon>
        <taxon>Gammaproteobacteria</taxon>
        <taxon>Vibrionales</taxon>
        <taxon>Vibrionaceae</taxon>
        <taxon>Photobacterium</taxon>
    </lineage>
</organism>
<evidence type="ECO:0008006" key="3">
    <source>
        <dbReference type="Google" id="ProtNLM"/>
    </source>
</evidence>